<evidence type="ECO:0000313" key="1">
    <source>
        <dbReference type="EMBL" id="TYK64549.1"/>
    </source>
</evidence>
<comment type="caution">
    <text evidence="1">The sequence shown here is derived from an EMBL/GenBank/DDBJ whole genome shotgun (WGS) entry which is preliminary data.</text>
</comment>
<keyword evidence="2" id="KW-1185">Reference proteome</keyword>
<dbReference type="Pfam" id="PF13376">
    <property type="entry name" value="OmdA"/>
    <property type="match status" value="1"/>
</dbReference>
<reference evidence="1 2" key="1">
    <citation type="submission" date="2019-08" db="EMBL/GenBank/DDBJ databases">
        <title>Microbe sample from Colwellia echini.</title>
        <authorList>
            <person name="Christiansen L."/>
            <person name="Pathiraja D."/>
            <person name="Schultz-Johansen M."/>
            <person name="Choi I.-G."/>
            <person name="Stougaard P."/>
        </authorList>
    </citation>
    <scope>NUCLEOTIDE SEQUENCE [LARGE SCALE GENOMIC DNA]</scope>
    <source>
        <strain evidence="1 2">A3</strain>
    </source>
</reference>
<dbReference type="EMBL" id="PJAI02000022">
    <property type="protein sequence ID" value="TYK64549.1"/>
    <property type="molecule type" value="Genomic_DNA"/>
</dbReference>
<organism evidence="1 2">
    <name type="scientific">Colwellia echini</name>
    <dbReference type="NCBI Taxonomy" id="1982103"/>
    <lineage>
        <taxon>Bacteria</taxon>
        <taxon>Pseudomonadati</taxon>
        <taxon>Pseudomonadota</taxon>
        <taxon>Gammaproteobacteria</taxon>
        <taxon>Alteromonadales</taxon>
        <taxon>Colwelliaceae</taxon>
        <taxon>Colwellia</taxon>
    </lineage>
</organism>
<name>A0ABY3MTP2_9GAMM</name>
<dbReference type="RefSeq" id="WP_101345717.1">
    <property type="nucleotide sequence ID" value="NZ_PJAI02000022.1"/>
</dbReference>
<gene>
    <name evidence="1" type="ORF">CWS31_014950</name>
</gene>
<protein>
    <recommendedName>
        <fullName evidence="3">Bacteriocin-protection protein</fullName>
    </recommendedName>
</protein>
<proteinExistence type="predicted"/>
<sequence>MPVPDPLTIMTFPTAKDLKQWLKVNHVSESELWVKIYKKNTGIESITWNELVIEVLCWGWIDGVKKSLDDKAYLQRITPRKVRSNWSKRNTEHVERLISENRMMESGLVHVRAAKADGRWDNAYVVSEMEVPEDFLIAVASDFNIKAFYDTLTKSSRYVIAYALLSAKKPETREKRFTKFISMLKQQEKPK</sequence>
<accession>A0ABY3MTP2</accession>
<evidence type="ECO:0000313" key="2">
    <source>
        <dbReference type="Proteomes" id="UP000815846"/>
    </source>
</evidence>
<dbReference type="Proteomes" id="UP000815846">
    <property type="component" value="Unassembled WGS sequence"/>
</dbReference>
<evidence type="ECO:0008006" key="3">
    <source>
        <dbReference type="Google" id="ProtNLM"/>
    </source>
</evidence>